<dbReference type="Proteomes" id="UP001054820">
    <property type="component" value="Chromosome"/>
</dbReference>
<keyword evidence="2" id="KW-0863">Zinc-finger</keyword>
<evidence type="ECO:0000313" key="3">
    <source>
        <dbReference type="Proteomes" id="UP001054820"/>
    </source>
</evidence>
<dbReference type="GO" id="GO:0008270">
    <property type="term" value="F:zinc ion binding"/>
    <property type="evidence" value="ECO:0007669"/>
    <property type="project" value="UniProtKB-KW"/>
</dbReference>
<proteinExistence type="predicted"/>
<name>A0ABM7MEV6_9GAMM</name>
<dbReference type="RefSeq" id="WP_237261444.1">
    <property type="nucleotide sequence ID" value="NZ_AP024202.1"/>
</dbReference>
<feature type="domain" description="Zinc finger CHCC-type" evidence="1">
    <location>
        <begin position="33"/>
        <end position="56"/>
    </location>
</feature>
<dbReference type="Pfam" id="PF10276">
    <property type="entry name" value="zf-CHCC"/>
    <property type="match status" value="1"/>
</dbReference>
<reference evidence="2" key="1">
    <citation type="journal article" date="2022" name="Arch. Microbiol.">
        <title>Thiomicrorhabdus immobilis sp. nov., a mesophilic sulfur-oxidizing bacterium isolated from sediment of a brackish lake in northern Japan.</title>
        <authorList>
            <person name="Kojima H."/>
            <person name="Mochizuki J."/>
            <person name="Kanda M."/>
            <person name="Watanabe T."/>
            <person name="Fukui M."/>
        </authorList>
    </citation>
    <scope>NUCLEOTIDE SEQUENCE</scope>
    <source>
        <strain evidence="2">Am19</strain>
    </source>
</reference>
<evidence type="ECO:0000259" key="1">
    <source>
        <dbReference type="Pfam" id="PF10276"/>
    </source>
</evidence>
<dbReference type="EMBL" id="AP024202">
    <property type="protein sequence ID" value="BCN93956.1"/>
    <property type="molecule type" value="Genomic_DNA"/>
</dbReference>
<gene>
    <name evidence="2" type="ORF">THMIRHAM_17410</name>
</gene>
<evidence type="ECO:0000313" key="2">
    <source>
        <dbReference type="EMBL" id="BCN93956.1"/>
    </source>
</evidence>
<keyword evidence="2" id="KW-0862">Zinc</keyword>
<sequence length="69" mass="7808">MSENSTNSKSHYEVTYDDLPLHCPTPDMSKWNSHPRVFLPIEATGKAKCPYCGAEYTLKDFDPSHSGHH</sequence>
<dbReference type="Gene3D" id="2.60.260.40">
    <property type="entry name" value="q5lls5 like domains"/>
    <property type="match status" value="1"/>
</dbReference>
<dbReference type="InterPro" id="IPR019401">
    <property type="entry name" value="Znf_CHCC"/>
</dbReference>
<keyword evidence="3" id="KW-1185">Reference proteome</keyword>
<organism evidence="2 3">
    <name type="scientific">Thiomicrorhabdus immobilis</name>
    <dbReference type="NCBI Taxonomy" id="2791037"/>
    <lineage>
        <taxon>Bacteria</taxon>
        <taxon>Pseudomonadati</taxon>
        <taxon>Pseudomonadota</taxon>
        <taxon>Gammaproteobacteria</taxon>
        <taxon>Thiotrichales</taxon>
        <taxon>Piscirickettsiaceae</taxon>
        <taxon>Thiomicrorhabdus</taxon>
    </lineage>
</organism>
<keyword evidence="2" id="KW-0479">Metal-binding</keyword>
<protein>
    <submittedName>
        <fullName evidence="2">Zinc-finger domain-containing protein</fullName>
    </submittedName>
</protein>
<accession>A0ABM7MEV6</accession>